<evidence type="ECO:0000313" key="1">
    <source>
        <dbReference type="EMBL" id="KAH6650757.1"/>
    </source>
</evidence>
<sequence length="348" mass="38942">METTDQKRNVILRRLGRNGPYIPALGLGLMGLSSFYGSPPPDEERFAFLDRAYELGCTHWDSAALYGDSEELLGKWFQRTGKRDEIFLATKFGNKVSSDGGREICNDPEYIRQSVAESLERLHTDYIDLLYCHRFSGETPVEEIVATMKEFVDAGKVRYLGLSECGADTLARACTIHPITAYQIEYSPFSMDIEDPATNLLTTCRRLGIATVAYSPLGRGMLTGRYASPSDFAPSDFRRSIPRFAPENFERNLALVRVLEGLAARKGCTSGQLVLAWMMRQGGETVFPIPGTKRVGFLEENWGAWRVRLTEEEDAVVRAAIERAEVHGQRVAEQLMGGLVRDTPPLRK</sequence>
<dbReference type="Proteomes" id="UP000724584">
    <property type="component" value="Unassembled WGS sequence"/>
</dbReference>
<reference evidence="1 2" key="1">
    <citation type="journal article" date="2021" name="Nat. Commun.">
        <title>Genetic determinants of endophytism in the Arabidopsis root mycobiome.</title>
        <authorList>
            <person name="Mesny F."/>
            <person name="Miyauchi S."/>
            <person name="Thiergart T."/>
            <person name="Pickel B."/>
            <person name="Atanasova L."/>
            <person name="Karlsson M."/>
            <person name="Huettel B."/>
            <person name="Barry K.W."/>
            <person name="Haridas S."/>
            <person name="Chen C."/>
            <person name="Bauer D."/>
            <person name="Andreopoulos W."/>
            <person name="Pangilinan J."/>
            <person name="LaButti K."/>
            <person name="Riley R."/>
            <person name="Lipzen A."/>
            <person name="Clum A."/>
            <person name="Drula E."/>
            <person name="Henrissat B."/>
            <person name="Kohler A."/>
            <person name="Grigoriev I.V."/>
            <person name="Martin F.M."/>
            <person name="Hacquard S."/>
        </authorList>
    </citation>
    <scope>NUCLEOTIDE SEQUENCE [LARGE SCALE GENOMIC DNA]</scope>
    <source>
        <strain evidence="1 2">MPI-SDFR-AT-0079</strain>
    </source>
</reference>
<keyword evidence="2" id="KW-1185">Reference proteome</keyword>
<gene>
    <name evidence="1" type="ORF">F5144DRAFT_598183</name>
</gene>
<comment type="caution">
    <text evidence="1">The sequence shown here is derived from an EMBL/GenBank/DDBJ whole genome shotgun (WGS) entry which is preliminary data.</text>
</comment>
<protein>
    <submittedName>
        <fullName evidence="1">Aldo-keto reductase</fullName>
    </submittedName>
</protein>
<name>A0ACB7PPP4_9PEZI</name>
<accession>A0ACB7PPP4</accession>
<organism evidence="1 2">
    <name type="scientific">Chaetomium tenue</name>
    <dbReference type="NCBI Taxonomy" id="1854479"/>
    <lineage>
        <taxon>Eukaryota</taxon>
        <taxon>Fungi</taxon>
        <taxon>Dikarya</taxon>
        <taxon>Ascomycota</taxon>
        <taxon>Pezizomycotina</taxon>
        <taxon>Sordariomycetes</taxon>
        <taxon>Sordariomycetidae</taxon>
        <taxon>Sordariales</taxon>
        <taxon>Chaetomiaceae</taxon>
        <taxon>Chaetomium</taxon>
    </lineage>
</organism>
<proteinExistence type="predicted"/>
<evidence type="ECO:0000313" key="2">
    <source>
        <dbReference type="Proteomes" id="UP000724584"/>
    </source>
</evidence>
<dbReference type="EMBL" id="JAGIZQ010000001">
    <property type="protein sequence ID" value="KAH6650757.1"/>
    <property type="molecule type" value="Genomic_DNA"/>
</dbReference>